<protein>
    <submittedName>
        <fullName evidence="2">Uncharacterized protein</fullName>
    </submittedName>
</protein>
<accession>A0A367LB46</accession>
<name>A0A367LB46_9HYPO</name>
<feature type="region of interest" description="Disordered" evidence="1">
    <location>
        <begin position="48"/>
        <end position="77"/>
    </location>
</feature>
<dbReference type="EMBL" id="LKCN02000010">
    <property type="protein sequence ID" value="RCI11650.1"/>
    <property type="molecule type" value="Genomic_DNA"/>
</dbReference>
<evidence type="ECO:0000313" key="3">
    <source>
        <dbReference type="Proteomes" id="UP000253664"/>
    </source>
</evidence>
<dbReference type="AlphaFoldDB" id="A0A367LB46"/>
<sequence>MEDEQEENVFWYWIREALGFTRNHEEQKKDSDAKLALYTTTLSLEKGKRGRRRLHEQLLSSKEQTKRPKMKHHRLVRDSDTSRRQPCLMLCSIDRTIHDIKHTTCLGSSLDVYARFVLALMSMPGCMECNALQGSSIITLYGFIEKASPPGPWCLSDRPNCMLKLPSIHLFLPPGRASSFLMPSCHDRRMLKQAASLVKHGDDPEQHEQTSNPQANR</sequence>
<evidence type="ECO:0000256" key="1">
    <source>
        <dbReference type="SAM" id="MobiDB-lite"/>
    </source>
</evidence>
<feature type="compositionally biased region" description="Basic and acidic residues" evidence="1">
    <location>
        <begin position="199"/>
        <end position="208"/>
    </location>
</feature>
<feature type="region of interest" description="Disordered" evidence="1">
    <location>
        <begin position="197"/>
        <end position="217"/>
    </location>
</feature>
<comment type="caution">
    <text evidence="2">The sequence shown here is derived from an EMBL/GenBank/DDBJ whole genome shotgun (WGS) entry which is preliminary data.</text>
</comment>
<proteinExistence type="predicted"/>
<reference evidence="2 3" key="1">
    <citation type="journal article" date="2015" name="BMC Genomics">
        <title>Insights from the genome of Ophiocordyceps polyrhachis-furcata to pathogenicity and host specificity in insect fungi.</title>
        <authorList>
            <person name="Wichadakul D."/>
            <person name="Kobmoo N."/>
            <person name="Ingsriswang S."/>
            <person name="Tangphatsornruang S."/>
            <person name="Chantasingh D."/>
            <person name="Luangsa-ard J.J."/>
            <person name="Eurwilaichitr L."/>
        </authorList>
    </citation>
    <scope>NUCLEOTIDE SEQUENCE [LARGE SCALE GENOMIC DNA]</scope>
    <source>
        <strain evidence="2 3">BCC 54312</strain>
    </source>
</reference>
<gene>
    <name evidence="2" type="ORF">L249_7625</name>
</gene>
<evidence type="ECO:0000313" key="2">
    <source>
        <dbReference type="EMBL" id="RCI11650.1"/>
    </source>
</evidence>
<dbReference type="Proteomes" id="UP000253664">
    <property type="component" value="Unassembled WGS sequence"/>
</dbReference>
<organism evidence="2 3">
    <name type="scientific">Ophiocordyceps polyrhachis-furcata BCC 54312</name>
    <dbReference type="NCBI Taxonomy" id="1330021"/>
    <lineage>
        <taxon>Eukaryota</taxon>
        <taxon>Fungi</taxon>
        <taxon>Dikarya</taxon>
        <taxon>Ascomycota</taxon>
        <taxon>Pezizomycotina</taxon>
        <taxon>Sordariomycetes</taxon>
        <taxon>Hypocreomycetidae</taxon>
        <taxon>Hypocreales</taxon>
        <taxon>Ophiocordycipitaceae</taxon>
        <taxon>Ophiocordyceps</taxon>
    </lineage>
</organism>
<keyword evidence="3" id="KW-1185">Reference proteome</keyword>